<evidence type="ECO:0000256" key="1">
    <source>
        <dbReference type="SAM" id="MobiDB-lite"/>
    </source>
</evidence>
<keyword evidence="2" id="KW-0732">Signal</keyword>
<dbReference type="OrthoDB" id="285833at2"/>
<keyword evidence="4" id="KW-1185">Reference proteome</keyword>
<sequence precursor="true">MKTHSTLLALALVTAGFVPNSARADHRIFRQLDNLTFSAMADAREARWIIHDDLTFSREYERVLREADTVVTSLQDVQRSILRERSMATLCRQVDDVQYHVEHLIDRLQRCGFECEVGHVHGRRHPRYAFSGQVHGRHGAWEQDLRRHIVRMRRTLSQLHDLVHGHEHAVLPATPATPASPPILRDRDRGRGGAPLRGTTPGGPILTPPAVPTRSGSPSVRIPLGDGSLGSLTFRLGG</sequence>
<evidence type="ECO:0000313" key="3">
    <source>
        <dbReference type="EMBL" id="QDU36833.1"/>
    </source>
</evidence>
<name>A0A517Z2Z4_9PLAN</name>
<dbReference type="Proteomes" id="UP000320496">
    <property type="component" value="Chromosome"/>
</dbReference>
<evidence type="ECO:0000313" key="4">
    <source>
        <dbReference type="Proteomes" id="UP000320496"/>
    </source>
</evidence>
<dbReference type="AlphaFoldDB" id="A0A517Z2Z4"/>
<feature type="compositionally biased region" description="Low complexity" evidence="1">
    <location>
        <begin position="196"/>
        <end position="205"/>
    </location>
</feature>
<protein>
    <submittedName>
        <fullName evidence="3">Uncharacterized protein</fullName>
    </submittedName>
</protein>
<feature type="chain" id="PRO_5021992160" evidence="2">
    <location>
        <begin position="25"/>
        <end position="238"/>
    </location>
</feature>
<feature type="signal peptide" evidence="2">
    <location>
        <begin position="1"/>
        <end position="24"/>
    </location>
</feature>
<dbReference type="KEGG" id="mri:Mal4_11320"/>
<organism evidence="3 4">
    <name type="scientific">Maioricimonas rarisocia</name>
    <dbReference type="NCBI Taxonomy" id="2528026"/>
    <lineage>
        <taxon>Bacteria</taxon>
        <taxon>Pseudomonadati</taxon>
        <taxon>Planctomycetota</taxon>
        <taxon>Planctomycetia</taxon>
        <taxon>Planctomycetales</taxon>
        <taxon>Planctomycetaceae</taxon>
        <taxon>Maioricimonas</taxon>
    </lineage>
</organism>
<dbReference type="EMBL" id="CP036275">
    <property type="protein sequence ID" value="QDU36833.1"/>
    <property type="molecule type" value="Genomic_DNA"/>
</dbReference>
<reference evidence="3 4" key="1">
    <citation type="submission" date="2019-02" db="EMBL/GenBank/DDBJ databases">
        <title>Deep-cultivation of Planctomycetes and their phenomic and genomic characterization uncovers novel biology.</title>
        <authorList>
            <person name="Wiegand S."/>
            <person name="Jogler M."/>
            <person name="Boedeker C."/>
            <person name="Pinto D."/>
            <person name="Vollmers J."/>
            <person name="Rivas-Marin E."/>
            <person name="Kohn T."/>
            <person name="Peeters S.H."/>
            <person name="Heuer A."/>
            <person name="Rast P."/>
            <person name="Oberbeckmann S."/>
            <person name="Bunk B."/>
            <person name="Jeske O."/>
            <person name="Meyerdierks A."/>
            <person name="Storesund J.E."/>
            <person name="Kallscheuer N."/>
            <person name="Luecker S."/>
            <person name="Lage O.M."/>
            <person name="Pohl T."/>
            <person name="Merkel B.J."/>
            <person name="Hornburger P."/>
            <person name="Mueller R.-W."/>
            <person name="Bruemmer F."/>
            <person name="Labrenz M."/>
            <person name="Spormann A.M."/>
            <person name="Op den Camp H."/>
            <person name="Overmann J."/>
            <person name="Amann R."/>
            <person name="Jetten M.S.M."/>
            <person name="Mascher T."/>
            <person name="Medema M.H."/>
            <person name="Devos D.P."/>
            <person name="Kaster A.-K."/>
            <person name="Ovreas L."/>
            <person name="Rohde M."/>
            <person name="Galperin M.Y."/>
            <person name="Jogler C."/>
        </authorList>
    </citation>
    <scope>NUCLEOTIDE SEQUENCE [LARGE SCALE GENOMIC DNA]</scope>
    <source>
        <strain evidence="3 4">Mal4</strain>
    </source>
</reference>
<gene>
    <name evidence="3" type="ORF">Mal4_11320</name>
</gene>
<evidence type="ECO:0000256" key="2">
    <source>
        <dbReference type="SAM" id="SignalP"/>
    </source>
</evidence>
<accession>A0A517Z2Z4</accession>
<feature type="region of interest" description="Disordered" evidence="1">
    <location>
        <begin position="172"/>
        <end position="224"/>
    </location>
</feature>
<dbReference type="RefSeq" id="WP_145367460.1">
    <property type="nucleotide sequence ID" value="NZ_CP036275.1"/>
</dbReference>
<proteinExistence type="predicted"/>